<comment type="caution">
    <text evidence="2">The sequence shown here is derived from an EMBL/GenBank/DDBJ whole genome shotgun (WGS) entry which is preliminary data.</text>
</comment>
<reference evidence="2 3" key="1">
    <citation type="submission" date="2020-11" db="EMBL/GenBank/DDBJ databases">
        <authorList>
            <person name="Kim M.K."/>
        </authorList>
    </citation>
    <scope>NUCLEOTIDE SEQUENCE [LARGE SCALE GENOMIC DNA]</scope>
    <source>
        <strain evidence="2 3">BT439</strain>
    </source>
</reference>
<organism evidence="2 3">
    <name type="scientific">Hymenobacter properus</name>
    <dbReference type="NCBI Taxonomy" id="2791026"/>
    <lineage>
        <taxon>Bacteria</taxon>
        <taxon>Pseudomonadati</taxon>
        <taxon>Bacteroidota</taxon>
        <taxon>Cytophagia</taxon>
        <taxon>Cytophagales</taxon>
        <taxon>Hymenobacteraceae</taxon>
        <taxon>Hymenobacter</taxon>
    </lineage>
</organism>
<evidence type="ECO:0000313" key="3">
    <source>
        <dbReference type="Proteomes" id="UP000645610"/>
    </source>
</evidence>
<feature type="chain" id="PRO_5037342004" evidence="1">
    <location>
        <begin position="33"/>
        <end position="589"/>
    </location>
</feature>
<evidence type="ECO:0000313" key="2">
    <source>
        <dbReference type="EMBL" id="MBF9143330.1"/>
    </source>
</evidence>
<name>A0A931BG67_9BACT</name>
<dbReference type="InterPro" id="IPR026444">
    <property type="entry name" value="Secre_tail"/>
</dbReference>
<keyword evidence="1" id="KW-0732">Signal</keyword>
<accession>A0A931BG67</accession>
<evidence type="ECO:0000256" key="1">
    <source>
        <dbReference type="SAM" id="SignalP"/>
    </source>
</evidence>
<dbReference type="Proteomes" id="UP000645610">
    <property type="component" value="Unassembled WGS sequence"/>
</dbReference>
<gene>
    <name evidence="2" type="ORF">I2I01_16910</name>
</gene>
<dbReference type="RefSeq" id="WP_196287692.1">
    <property type="nucleotide sequence ID" value="NZ_JADQDP010000004.1"/>
</dbReference>
<sequence>MLLSLRSGAAASLTLRFALLLALWLGTRSACAQTAPNWQSAIAVSESSGGTNSSYVSATAADGSGNVYVAGSFRGTVNFGAFTLTNVGGENAFVAKWSPVSGSFVWVAASSGHINEVSSLAVSGNSVYVGGSFYLNATFGNSTLTTLTPGTSIADVFVAKLTDAGSTARFEWAQQAGGAENDYLYSLAVSGSNVYLTGSFQSPTATFGATTLAKAAPTNFTFDGYVARLTDAGSTGTFAWAQRLGGLYNDNGRALAVSGPNVYLTGSFSSPTLSLGSLSLPNAGSDFNVYVAKFTDTGTAPDFAWVQSLGNGTGEYVSALAASGSNVYVTGGFFSPTLRLGAYTVSNSGNPFSGEVYLAKLTDAGTSGSVTWAQSLGGSESDEATALATNGSKVYLVGNFISSTMRIGTLTLFNNGSNGYPDIYATRLTDLGSSARFDWAQKAGGLFNDQAQVATLSNTTLYLGGFVYTAATFGNIPFTYPATSYVPFLAGIDDAALLAAANATPLPGLSLAPNPAHASTTVRLPAVPGATQATLRLLDALGRTVRTQQLPLSSAGLVAELLLQGLAPGLYHLQVQAGGQRASRTLAVE</sequence>
<dbReference type="EMBL" id="JADQDP010000004">
    <property type="protein sequence ID" value="MBF9143330.1"/>
    <property type="molecule type" value="Genomic_DNA"/>
</dbReference>
<dbReference type="AlphaFoldDB" id="A0A931BG67"/>
<proteinExistence type="predicted"/>
<protein>
    <submittedName>
        <fullName evidence="2">T9SS type A sorting domain-containing protein</fullName>
    </submittedName>
</protein>
<dbReference type="NCBIfam" id="TIGR04183">
    <property type="entry name" value="Por_Secre_tail"/>
    <property type="match status" value="1"/>
</dbReference>
<keyword evidence="3" id="KW-1185">Reference proteome</keyword>
<feature type="signal peptide" evidence="1">
    <location>
        <begin position="1"/>
        <end position="32"/>
    </location>
</feature>